<proteinExistence type="inferred from homology"/>
<dbReference type="Pfam" id="PF00155">
    <property type="entry name" value="Aminotran_1_2"/>
    <property type="match status" value="1"/>
</dbReference>
<organism evidence="4 5">
    <name type="scientific">Drechslerella dactyloides</name>
    <name type="common">Nematode-trapping fungus</name>
    <name type="synonym">Arthrobotrys dactyloides</name>
    <dbReference type="NCBI Taxonomy" id="74499"/>
    <lineage>
        <taxon>Eukaryota</taxon>
        <taxon>Fungi</taxon>
        <taxon>Dikarya</taxon>
        <taxon>Ascomycota</taxon>
        <taxon>Pezizomycotina</taxon>
        <taxon>Orbiliomycetes</taxon>
        <taxon>Orbiliales</taxon>
        <taxon>Orbiliaceae</taxon>
        <taxon>Drechslerella</taxon>
    </lineage>
</organism>
<dbReference type="PROSITE" id="PS00105">
    <property type="entry name" value="AA_TRANSFER_CLASS_1"/>
    <property type="match status" value="1"/>
</dbReference>
<gene>
    <name evidence="4" type="ORF">Dda_3089</name>
</gene>
<dbReference type="EMBL" id="JAQGDS010000003">
    <property type="protein sequence ID" value="KAJ6262282.1"/>
    <property type="molecule type" value="Genomic_DNA"/>
</dbReference>
<dbReference type="InterPro" id="IPR004839">
    <property type="entry name" value="Aminotransferase_I/II_large"/>
</dbReference>
<evidence type="ECO:0000256" key="1">
    <source>
        <dbReference type="ARBA" id="ARBA00007441"/>
    </source>
</evidence>
<sequence>MVYIKPFDVEEWMNDHETQCRYNIAETCCDSLSLADLASLSTDATPNSNANPLAGMLHKRLDYGAIRGSTALRSAIATLYSPPLHPDNILITPGAIAANLLVFYALVGPGDHVIVLHPTYQQLHAVPASLGAEVSLWPLRRTTSAAGGAWTANVRDLAALIKRNTRMIVVNTPNNPTGAVLPASVIRRVLELARERGIVVLGDEVYSPIFHTPDVVVPSILSLAGALPPASPTATSASASALQPGGASARMEEVNVIVTGSLSKAYALAGIRIGWIASRTPNLLSRTASARDYTTISVSQLDDAVAAFALSPAVRPSLLARNVTLAATNARILDAFIGRCSRWISYVKPLAGTTAFVQVRNSAGEPVDDVAFCETVLRDVGVLVVPGGRCFGVAEGEFRGYVRVGFACDRKVLEEGLAAVAAWIEKGGVDAL</sequence>
<dbReference type="InterPro" id="IPR015424">
    <property type="entry name" value="PyrdxlP-dep_Trfase"/>
</dbReference>
<dbReference type="InterPro" id="IPR004838">
    <property type="entry name" value="NHTrfase_class1_PyrdxlP-BS"/>
</dbReference>
<name>A0AAD6NL52_DREDA</name>
<accession>A0AAD6NL52</accession>
<dbReference type="Gene3D" id="3.90.1150.10">
    <property type="entry name" value="Aspartate Aminotransferase, domain 1"/>
    <property type="match status" value="1"/>
</dbReference>
<dbReference type="CDD" id="cd00609">
    <property type="entry name" value="AAT_like"/>
    <property type="match status" value="1"/>
</dbReference>
<comment type="caution">
    <text evidence="4">The sequence shown here is derived from an EMBL/GenBank/DDBJ whole genome shotgun (WGS) entry which is preliminary data.</text>
</comment>
<comment type="similarity">
    <text evidence="1">Belongs to the class-I pyridoxal-phosphate-dependent aminotransferase family.</text>
</comment>
<dbReference type="InterPro" id="IPR015422">
    <property type="entry name" value="PyrdxlP-dep_Trfase_small"/>
</dbReference>
<evidence type="ECO:0000256" key="2">
    <source>
        <dbReference type="ARBA" id="ARBA00022898"/>
    </source>
</evidence>
<evidence type="ECO:0000313" key="5">
    <source>
        <dbReference type="Proteomes" id="UP001221413"/>
    </source>
</evidence>
<evidence type="ECO:0000313" key="4">
    <source>
        <dbReference type="EMBL" id="KAJ6262282.1"/>
    </source>
</evidence>
<reference evidence="4" key="1">
    <citation type="submission" date="2023-01" db="EMBL/GenBank/DDBJ databases">
        <title>The chitinases involved in constricting ring structure development in the nematode-trapping fungus Drechslerella dactyloides.</title>
        <authorList>
            <person name="Wang R."/>
            <person name="Zhang L."/>
            <person name="Tang P."/>
            <person name="Li S."/>
            <person name="Liang L."/>
        </authorList>
    </citation>
    <scope>NUCLEOTIDE SEQUENCE</scope>
    <source>
        <strain evidence="4">YMF1.00031</strain>
    </source>
</reference>
<dbReference type="Gene3D" id="3.40.640.10">
    <property type="entry name" value="Type I PLP-dependent aspartate aminotransferase-like (Major domain)"/>
    <property type="match status" value="1"/>
</dbReference>
<dbReference type="GO" id="GO:0003824">
    <property type="term" value="F:catalytic activity"/>
    <property type="evidence" value="ECO:0007669"/>
    <property type="project" value="InterPro"/>
</dbReference>
<evidence type="ECO:0000259" key="3">
    <source>
        <dbReference type="Pfam" id="PF00155"/>
    </source>
</evidence>
<dbReference type="PANTHER" id="PTHR43510:SF1">
    <property type="entry name" value="AMINOTRANSFERASE FUNCTION, HYPOTHETICAL (EUROFUNG)"/>
    <property type="match status" value="1"/>
</dbReference>
<dbReference type="PANTHER" id="PTHR43510">
    <property type="entry name" value="AMINOTRANSFERASE FUNCTION, HYPOTHETICAL (EUROFUNG)"/>
    <property type="match status" value="1"/>
</dbReference>
<dbReference type="InterPro" id="IPR015421">
    <property type="entry name" value="PyrdxlP-dep_Trfase_major"/>
</dbReference>
<keyword evidence="5" id="KW-1185">Reference proteome</keyword>
<dbReference type="AlphaFoldDB" id="A0AAD6NL52"/>
<feature type="domain" description="Aminotransferase class I/classII large" evidence="3">
    <location>
        <begin position="50"/>
        <end position="419"/>
    </location>
</feature>
<dbReference type="SUPFAM" id="SSF53383">
    <property type="entry name" value="PLP-dependent transferases"/>
    <property type="match status" value="1"/>
</dbReference>
<dbReference type="GO" id="GO:0030170">
    <property type="term" value="F:pyridoxal phosphate binding"/>
    <property type="evidence" value="ECO:0007669"/>
    <property type="project" value="InterPro"/>
</dbReference>
<keyword evidence="2" id="KW-0663">Pyridoxal phosphate</keyword>
<protein>
    <recommendedName>
        <fullName evidence="3">Aminotransferase class I/classII large domain-containing protein</fullName>
    </recommendedName>
</protein>
<dbReference type="Proteomes" id="UP001221413">
    <property type="component" value="Unassembled WGS sequence"/>
</dbReference>